<dbReference type="AlphaFoldDB" id="A0A645HFL5"/>
<proteinExistence type="predicted"/>
<reference evidence="1" key="1">
    <citation type="submission" date="2019-08" db="EMBL/GenBank/DDBJ databases">
        <authorList>
            <person name="Kucharzyk K."/>
            <person name="Murdoch R.W."/>
            <person name="Higgins S."/>
            <person name="Loffler F."/>
        </authorList>
    </citation>
    <scope>NUCLEOTIDE SEQUENCE</scope>
</reference>
<organism evidence="1">
    <name type="scientific">bioreactor metagenome</name>
    <dbReference type="NCBI Taxonomy" id="1076179"/>
    <lineage>
        <taxon>unclassified sequences</taxon>
        <taxon>metagenomes</taxon>
        <taxon>ecological metagenomes</taxon>
    </lineage>
</organism>
<accession>A0A645HFL5</accession>
<name>A0A645HFL5_9ZZZZ</name>
<evidence type="ECO:0000313" key="1">
    <source>
        <dbReference type="EMBL" id="MPN34894.1"/>
    </source>
</evidence>
<dbReference type="EMBL" id="VSSQ01088173">
    <property type="protein sequence ID" value="MPN34894.1"/>
    <property type="molecule type" value="Genomic_DNA"/>
</dbReference>
<sequence length="153" mass="17637">MRNQHQSRRSEKKVVEGKPVEADIPARIAIAVIKNIPLPVIQLGDLHRILKVLRATVDHAAGDGQQVLLERRHIAQSENLRSGNISLLARYLKDITGIQQEFEQTRAGRSVQLKTPGKFQRRKRFRRGNHDLFQYGESLVHHFDHKTPRKFTL</sequence>
<comment type="caution">
    <text evidence="1">The sequence shown here is derived from an EMBL/GenBank/DDBJ whole genome shotgun (WGS) entry which is preliminary data.</text>
</comment>
<protein>
    <submittedName>
        <fullName evidence="1">Uncharacterized protein</fullName>
    </submittedName>
</protein>
<gene>
    <name evidence="1" type="ORF">SDC9_182388</name>
</gene>